<evidence type="ECO:0000313" key="3">
    <source>
        <dbReference type="Proteomes" id="UP000808914"/>
    </source>
</evidence>
<dbReference type="PANTHER" id="PTHR35333">
    <property type="entry name" value="BETA-LACTAMASE"/>
    <property type="match status" value="1"/>
</dbReference>
<keyword evidence="3" id="KW-1185">Reference proteome</keyword>
<dbReference type="Gene3D" id="3.40.710.10">
    <property type="entry name" value="DD-peptidase/beta-lactamase superfamily"/>
    <property type="match status" value="2"/>
</dbReference>
<evidence type="ECO:0000313" key="2">
    <source>
        <dbReference type="EMBL" id="MBM7646810.1"/>
    </source>
</evidence>
<accession>A0ABS2Q4D4</accession>
<dbReference type="EMBL" id="JAFBER010000030">
    <property type="protein sequence ID" value="MBM7646810.1"/>
    <property type="molecule type" value="Genomic_DNA"/>
</dbReference>
<dbReference type="Pfam" id="PF13354">
    <property type="entry name" value="Beta-lactamase2"/>
    <property type="match status" value="1"/>
</dbReference>
<feature type="domain" description="Beta-lactamase class A catalytic" evidence="1">
    <location>
        <begin position="20"/>
        <end position="240"/>
    </location>
</feature>
<gene>
    <name evidence="2" type="ORF">JOD45_003044</name>
</gene>
<keyword evidence="2" id="KW-0378">Hydrolase</keyword>
<evidence type="ECO:0000259" key="1">
    <source>
        <dbReference type="Pfam" id="PF13354"/>
    </source>
</evidence>
<dbReference type="RefSeq" id="WP_205004687.1">
    <property type="nucleotide sequence ID" value="NZ_JAFBER010000030.1"/>
</dbReference>
<organism evidence="2 3">
    <name type="scientific">Scopulibacillus daqui</name>
    <dbReference type="NCBI Taxonomy" id="1469162"/>
    <lineage>
        <taxon>Bacteria</taxon>
        <taxon>Bacillati</taxon>
        <taxon>Bacillota</taxon>
        <taxon>Bacilli</taxon>
        <taxon>Bacillales</taxon>
        <taxon>Sporolactobacillaceae</taxon>
        <taxon>Scopulibacillus</taxon>
    </lineage>
</organism>
<dbReference type="InterPro" id="IPR045155">
    <property type="entry name" value="Beta-lactam_cat"/>
</dbReference>
<dbReference type="InterPro" id="IPR000871">
    <property type="entry name" value="Beta-lactam_class-A"/>
</dbReference>
<reference evidence="2 3" key="1">
    <citation type="submission" date="2021-01" db="EMBL/GenBank/DDBJ databases">
        <title>Genomic Encyclopedia of Type Strains, Phase IV (KMG-IV): sequencing the most valuable type-strain genomes for metagenomic binning, comparative biology and taxonomic classification.</title>
        <authorList>
            <person name="Goeker M."/>
        </authorList>
    </citation>
    <scope>NUCLEOTIDE SEQUENCE [LARGE SCALE GENOMIC DNA]</scope>
    <source>
        <strain evidence="2 3">DSM 28236</strain>
    </source>
</reference>
<protein>
    <submittedName>
        <fullName evidence="2">Beta-lactamase class A</fullName>
        <ecNumber evidence="2">3.5.2.6</ecNumber>
    </submittedName>
</protein>
<dbReference type="SUPFAM" id="SSF56601">
    <property type="entry name" value="beta-lactamase/transpeptidase-like"/>
    <property type="match status" value="1"/>
</dbReference>
<dbReference type="InterPro" id="IPR012338">
    <property type="entry name" value="Beta-lactam/transpept-like"/>
</dbReference>
<proteinExistence type="predicted"/>
<comment type="caution">
    <text evidence="2">The sequence shown here is derived from an EMBL/GenBank/DDBJ whole genome shotgun (WGS) entry which is preliminary data.</text>
</comment>
<dbReference type="EC" id="3.5.2.6" evidence="2"/>
<dbReference type="PANTHER" id="PTHR35333:SF3">
    <property type="entry name" value="BETA-LACTAMASE-TYPE TRANSPEPTIDASE FOLD CONTAINING PROTEIN"/>
    <property type="match status" value="1"/>
</dbReference>
<dbReference type="Proteomes" id="UP000808914">
    <property type="component" value="Unassembled WGS sequence"/>
</dbReference>
<name>A0ABS2Q4D4_9BACL</name>
<dbReference type="GO" id="GO:0008800">
    <property type="term" value="F:beta-lactamase activity"/>
    <property type="evidence" value="ECO:0007669"/>
    <property type="project" value="UniProtKB-EC"/>
</dbReference>
<sequence>MNKLKEAISALVEKAGGIWGVVIEDLDSGKRWGYNEHMPFPAESVIKIPIMAAVFSAVEKGHVSLSEEVVLKRENLVGGSGILQHLTPGVRLPVYDLITLMIIQSDNTATNMLIDLVGMKSIQQILIDAGMKDSLFQRKLIVYPYDTNKKNIITASDVSMLLNRLATGKMLSRHACGQMIQVMKKQQIRNGLPAYLPDPDPEMIGGMPKWELANKTGWSLSRQHDVGILYTNDRTVTITALSKDAASHIALDTLGKIGKEIYNSMTAL</sequence>